<dbReference type="InterPro" id="IPR045851">
    <property type="entry name" value="AMP-bd_C_sf"/>
</dbReference>
<gene>
    <name evidence="3" type="ORF">PSYJA_45791</name>
</gene>
<name>F3G0I9_PSESX</name>
<evidence type="ECO:0000256" key="1">
    <source>
        <dbReference type="ARBA" id="ARBA00022450"/>
    </source>
</evidence>
<evidence type="ECO:0000313" key="3">
    <source>
        <dbReference type="EMBL" id="EGH35981.1"/>
    </source>
</evidence>
<evidence type="ECO:0000256" key="2">
    <source>
        <dbReference type="ARBA" id="ARBA00022553"/>
    </source>
</evidence>
<dbReference type="Gene3D" id="3.30.300.30">
    <property type="match status" value="1"/>
</dbReference>
<accession>F3G0I9</accession>
<keyword evidence="2" id="KW-0597">Phosphoprotein</keyword>
<dbReference type="EMBL" id="AEAH01004287">
    <property type="protein sequence ID" value="EGH35981.1"/>
    <property type="molecule type" value="Genomic_DNA"/>
</dbReference>
<dbReference type="SUPFAM" id="SSF56801">
    <property type="entry name" value="Acetyl-CoA synthetase-like"/>
    <property type="match status" value="1"/>
</dbReference>
<dbReference type="Proteomes" id="UP000004471">
    <property type="component" value="Unassembled WGS sequence"/>
</dbReference>
<proteinExistence type="predicted"/>
<sequence>RNDFQVKVRGFRIELGEIEARLGNCKGVKEAVVVAR</sequence>
<reference evidence="3 4" key="1">
    <citation type="journal article" date="2011" name="PLoS Pathog.">
        <title>Dynamic evolution of pathogenicity revealed by sequencing and comparative genomics of 19 Pseudomonas syringae isolates.</title>
        <authorList>
            <person name="Baltrus D.A."/>
            <person name="Nishimura M.T."/>
            <person name="Romanchuk A."/>
            <person name="Chang J.H."/>
            <person name="Mukhtar M.S."/>
            <person name="Cherkis K."/>
            <person name="Roach J."/>
            <person name="Grant S.R."/>
            <person name="Jones C.D."/>
            <person name="Dangl J.L."/>
        </authorList>
    </citation>
    <scope>NUCLEOTIDE SEQUENCE [LARGE SCALE GENOMIC DNA]</scope>
    <source>
        <strain evidence="4">M301072PT</strain>
    </source>
</reference>
<organism evidence="3 4">
    <name type="scientific">Pseudomonas syringae pv. japonica str. M301072</name>
    <dbReference type="NCBI Taxonomy" id="629262"/>
    <lineage>
        <taxon>Bacteria</taxon>
        <taxon>Pseudomonadati</taxon>
        <taxon>Pseudomonadota</taxon>
        <taxon>Gammaproteobacteria</taxon>
        <taxon>Pseudomonadales</taxon>
        <taxon>Pseudomonadaceae</taxon>
        <taxon>Pseudomonas</taxon>
        <taxon>Pseudomonas syringae</taxon>
    </lineage>
</organism>
<keyword evidence="1" id="KW-0596">Phosphopantetheine</keyword>
<feature type="non-terminal residue" evidence="3">
    <location>
        <position position="1"/>
    </location>
</feature>
<dbReference type="HOGENOM" id="CLU_000022_73_6_6"/>
<dbReference type="AlphaFoldDB" id="F3G0I9"/>
<protein>
    <submittedName>
        <fullName evidence="3">Amino acid adenylation</fullName>
    </submittedName>
</protein>
<evidence type="ECO:0000313" key="4">
    <source>
        <dbReference type="Proteomes" id="UP000004471"/>
    </source>
</evidence>
<dbReference type="PANTHER" id="PTHR44845">
    <property type="entry name" value="CARRIER DOMAIN-CONTAINING PROTEIN"/>
    <property type="match status" value="1"/>
</dbReference>
<dbReference type="PANTHER" id="PTHR44845:SF7">
    <property type="entry name" value="PLIPASTATIN SYNTHASE SUBUNIT D"/>
    <property type="match status" value="1"/>
</dbReference>
<comment type="caution">
    <text evidence="3">The sequence shown here is derived from an EMBL/GenBank/DDBJ whole genome shotgun (WGS) entry which is preliminary data.</text>
</comment>
<feature type="non-terminal residue" evidence="3">
    <location>
        <position position="36"/>
    </location>
</feature>